<feature type="transmembrane region" description="Helical" evidence="7">
    <location>
        <begin position="144"/>
        <end position="163"/>
    </location>
</feature>
<evidence type="ECO:0000256" key="5">
    <source>
        <dbReference type="ARBA" id="ARBA00023136"/>
    </source>
</evidence>
<keyword evidence="6" id="KW-0813">Transport</keyword>
<dbReference type="AlphaFoldDB" id="A0A2T0BFH3"/>
<dbReference type="RefSeq" id="WP_106059586.1">
    <property type="nucleotide sequence ID" value="NZ_PVXQ01000014.1"/>
</dbReference>
<sequence>MSFWYDIIEFLLPFEWTSYTFMKNALIGVLLVTPMFGLLGTMVVNNKMAFFSDALGHSALTGIAIGVILGVSNPIWAMLGFSVILSVTIVKVKSANTASTDTIIGVFSSAAVALGIVILSFRGGFTKYSTYLIGDLLSITPKDLIILFFVLIVVLIIWMKIFNKLLLVSINHSFARSKGINVRLYEYMFTIIVAVIVTISIQWVGVLIISSMLVLPAAAARNIARNVREYTIYSVIIALVSGLSGLIISYFLGSASGATMVLVSSIFFGVTFLIKEKIK</sequence>
<dbReference type="OrthoDB" id="9778117at2"/>
<keyword evidence="9" id="KW-1185">Reference proteome</keyword>
<gene>
    <name evidence="8" type="primary">znuB_2</name>
    <name evidence="8" type="ORF">CLVI_15960</name>
</gene>
<dbReference type="Proteomes" id="UP000239471">
    <property type="component" value="Unassembled WGS sequence"/>
</dbReference>
<keyword evidence="5 7" id="KW-0472">Membrane</keyword>
<feature type="transmembrane region" description="Helical" evidence="7">
    <location>
        <begin position="184"/>
        <end position="201"/>
    </location>
</feature>
<feature type="transmembrane region" description="Helical" evidence="7">
    <location>
        <begin position="75"/>
        <end position="92"/>
    </location>
</feature>
<accession>A0A2T0BFH3</accession>
<evidence type="ECO:0000256" key="4">
    <source>
        <dbReference type="ARBA" id="ARBA00022989"/>
    </source>
</evidence>
<evidence type="ECO:0000256" key="3">
    <source>
        <dbReference type="ARBA" id="ARBA00022692"/>
    </source>
</evidence>
<feature type="transmembrane region" description="Helical" evidence="7">
    <location>
        <begin position="104"/>
        <end position="124"/>
    </location>
</feature>
<feature type="transmembrane region" description="Helical" evidence="7">
    <location>
        <begin position="257"/>
        <end position="274"/>
    </location>
</feature>
<comment type="subcellular location">
    <subcellularLocation>
        <location evidence="6">Cell membrane</location>
        <topology evidence="6">Multi-pass membrane protein</topology>
    </subcellularLocation>
    <subcellularLocation>
        <location evidence="1">Membrane</location>
        <topology evidence="1">Multi-pass membrane protein</topology>
    </subcellularLocation>
</comment>
<dbReference type="Pfam" id="PF00950">
    <property type="entry name" value="ABC-3"/>
    <property type="match status" value="1"/>
</dbReference>
<comment type="similarity">
    <text evidence="2 6">Belongs to the ABC-3 integral membrane protein family.</text>
</comment>
<evidence type="ECO:0000256" key="2">
    <source>
        <dbReference type="ARBA" id="ARBA00008034"/>
    </source>
</evidence>
<dbReference type="GO" id="GO:0010043">
    <property type="term" value="P:response to zinc ion"/>
    <property type="evidence" value="ECO:0007669"/>
    <property type="project" value="TreeGrafter"/>
</dbReference>
<feature type="transmembrane region" description="Helical" evidence="7">
    <location>
        <begin position="207"/>
        <end position="224"/>
    </location>
</feature>
<protein>
    <submittedName>
        <fullName evidence="8">High-affinity zinc uptake system membrane protein ZnuB</fullName>
    </submittedName>
</protein>
<keyword evidence="4 7" id="KW-1133">Transmembrane helix</keyword>
<evidence type="ECO:0000313" key="9">
    <source>
        <dbReference type="Proteomes" id="UP000239471"/>
    </source>
</evidence>
<dbReference type="PANTHER" id="PTHR30477:SF18">
    <property type="entry name" value="METAL TRANSPORT SYSTEM MEMBRANE PROTEIN CT_417-RELATED"/>
    <property type="match status" value="1"/>
</dbReference>
<dbReference type="Gene3D" id="1.10.3470.10">
    <property type="entry name" value="ABC transporter involved in vitamin B12 uptake, BtuC"/>
    <property type="match status" value="1"/>
</dbReference>
<dbReference type="PANTHER" id="PTHR30477">
    <property type="entry name" value="ABC-TRANSPORTER METAL-BINDING PROTEIN"/>
    <property type="match status" value="1"/>
</dbReference>
<evidence type="ECO:0000256" key="6">
    <source>
        <dbReference type="RuleBase" id="RU003943"/>
    </source>
</evidence>
<evidence type="ECO:0000256" key="1">
    <source>
        <dbReference type="ARBA" id="ARBA00004141"/>
    </source>
</evidence>
<evidence type="ECO:0000313" key="8">
    <source>
        <dbReference type="EMBL" id="PRR82629.1"/>
    </source>
</evidence>
<feature type="transmembrane region" description="Helical" evidence="7">
    <location>
        <begin position="231"/>
        <end position="251"/>
    </location>
</feature>
<dbReference type="GO" id="GO:0055085">
    <property type="term" value="P:transmembrane transport"/>
    <property type="evidence" value="ECO:0007669"/>
    <property type="project" value="InterPro"/>
</dbReference>
<organism evidence="8 9">
    <name type="scientific">Clostridium vincentii</name>
    <dbReference type="NCBI Taxonomy" id="52704"/>
    <lineage>
        <taxon>Bacteria</taxon>
        <taxon>Bacillati</taxon>
        <taxon>Bacillota</taxon>
        <taxon>Clostridia</taxon>
        <taxon>Eubacteriales</taxon>
        <taxon>Clostridiaceae</taxon>
        <taxon>Clostridium</taxon>
    </lineage>
</organism>
<comment type="caution">
    <text evidence="8">The sequence shown here is derived from an EMBL/GenBank/DDBJ whole genome shotgun (WGS) entry which is preliminary data.</text>
</comment>
<proteinExistence type="inferred from homology"/>
<dbReference type="EMBL" id="PVXQ01000014">
    <property type="protein sequence ID" value="PRR82629.1"/>
    <property type="molecule type" value="Genomic_DNA"/>
</dbReference>
<evidence type="ECO:0000256" key="7">
    <source>
        <dbReference type="SAM" id="Phobius"/>
    </source>
</evidence>
<reference evidence="8 9" key="1">
    <citation type="submission" date="2018-03" db="EMBL/GenBank/DDBJ databases">
        <title>Genome sequence of Clostridium vincentii DSM 10228.</title>
        <authorList>
            <person name="Poehlein A."/>
            <person name="Daniel R."/>
        </authorList>
    </citation>
    <scope>NUCLEOTIDE SEQUENCE [LARGE SCALE GENOMIC DNA]</scope>
    <source>
        <strain evidence="8 9">DSM 10228</strain>
    </source>
</reference>
<feature type="transmembrane region" description="Helical" evidence="7">
    <location>
        <begin position="20"/>
        <end position="43"/>
    </location>
</feature>
<dbReference type="SUPFAM" id="SSF81345">
    <property type="entry name" value="ABC transporter involved in vitamin B12 uptake, BtuC"/>
    <property type="match status" value="1"/>
</dbReference>
<dbReference type="InterPro" id="IPR001626">
    <property type="entry name" value="ABC_TroCD"/>
</dbReference>
<dbReference type="GO" id="GO:0043190">
    <property type="term" value="C:ATP-binding cassette (ABC) transporter complex"/>
    <property type="evidence" value="ECO:0007669"/>
    <property type="project" value="InterPro"/>
</dbReference>
<name>A0A2T0BFH3_9CLOT</name>
<keyword evidence="3 6" id="KW-0812">Transmembrane</keyword>
<dbReference type="InterPro" id="IPR037294">
    <property type="entry name" value="ABC_BtuC-like"/>
</dbReference>